<reference evidence="1 2" key="1">
    <citation type="submission" date="2015-01" db="EMBL/GenBank/DDBJ databases">
        <title>Evolution of Trichinella species and genotypes.</title>
        <authorList>
            <person name="Korhonen P.K."/>
            <person name="Edoardo P."/>
            <person name="Giuseppe L.R."/>
            <person name="Gasser R.B."/>
        </authorList>
    </citation>
    <scope>NUCLEOTIDE SEQUENCE [LARGE SCALE GENOMIC DNA]</scope>
    <source>
        <strain evidence="1">ISS417</strain>
    </source>
</reference>
<name>A0A0V0SVH8_9BILA</name>
<evidence type="ECO:0000313" key="2">
    <source>
        <dbReference type="Proteomes" id="UP000055048"/>
    </source>
</evidence>
<organism evidence="1 2">
    <name type="scientific">Trichinella murrelli</name>
    <dbReference type="NCBI Taxonomy" id="144512"/>
    <lineage>
        <taxon>Eukaryota</taxon>
        <taxon>Metazoa</taxon>
        <taxon>Ecdysozoa</taxon>
        <taxon>Nematoda</taxon>
        <taxon>Enoplea</taxon>
        <taxon>Dorylaimia</taxon>
        <taxon>Trichinellida</taxon>
        <taxon>Trichinellidae</taxon>
        <taxon>Trichinella</taxon>
    </lineage>
</organism>
<dbReference type="STRING" id="144512.A0A0V0SVH8"/>
<dbReference type="AlphaFoldDB" id="A0A0V0SVH8"/>
<dbReference type="EMBL" id="JYDJ01002180">
    <property type="protein sequence ID" value="KRX30820.1"/>
    <property type="molecule type" value="Genomic_DNA"/>
</dbReference>
<gene>
    <name evidence="1" type="ORF">T05_15934</name>
</gene>
<protein>
    <submittedName>
        <fullName evidence="1">Uncharacterized protein</fullName>
    </submittedName>
</protein>
<evidence type="ECO:0000313" key="1">
    <source>
        <dbReference type="EMBL" id="KRX30820.1"/>
    </source>
</evidence>
<keyword evidence="2" id="KW-1185">Reference proteome</keyword>
<accession>A0A0V0SVH8</accession>
<sequence>MRFGVPWGLIFENLKFLNFCQRRSPKHSLRPEA</sequence>
<proteinExistence type="predicted"/>
<comment type="caution">
    <text evidence="1">The sequence shown here is derived from an EMBL/GenBank/DDBJ whole genome shotgun (WGS) entry which is preliminary data.</text>
</comment>
<dbReference type="Proteomes" id="UP000055048">
    <property type="component" value="Unassembled WGS sequence"/>
</dbReference>